<feature type="non-terminal residue" evidence="2">
    <location>
        <position position="87"/>
    </location>
</feature>
<reference evidence="2 3" key="1">
    <citation type="submission" date="2019-01" db="EMBL/GenBank/DDBJ databases">
        <authorList>
            <person name="Sayadi A."/>
        </authorList>
    </citation>
    <scope>NUCLEOTIDE SEQUENCE [LARGE SCALE GENOMIC DNA]</scope>
</reference>
<dbReference type="Gene3D" id="3.30.420.10">
    <property type="entry name" value="Ribonuclease H-like superfamily/Ribonuclease H"/>
    <property type="match status" value="1"/>
</dbReference>
<dbReference type="PANTHER" id="PTHR46585:SF1">
    <property type="entry name" value="CHROMO DOMAIN-CONTAINING PROTEIN"/>
    <property type="match status" value="1"/>
</dbReference>
<dbReference type="PANTHER" id="PTHR46585">
    <property type="entry name" value="INTEGRASE CORE DOMAIN CONTAINING PROTEIN"/>
    <property type="match status" value="1"/>
</dbReference>
<dbReference type="InterPro" id="IPR001584">
    <property type="entry name" value="Integrase_cat-core"/>
</dbReference>
<sequence>METVLKQQTPKNLQTDAGIEFFNQNFKNLMKQYNINHYNVFSEKKAAIVERVNRTMKNMVWKEFSLQDLEEKIKVGDHVRISKVRGI</sequence>
<dbReference type="GO" id="GO:0003676">
    <property type="term" value="F:nucleic acid binding"/>
    <property type="evidence" value="ECO:0007669"/>
    <property type="project" value="InterPro"/>
</dbReference>
<evidence type="ECO:0000259" key="1">
    <source>
        <dbReference type="PROSITE" id="PS50994"/>
    </source>
</evidence>
<dbReference type="InterPro" id="IPR012337">
    <property type="entry name" value="RNaseH-like_sf"/>
</dbReference>
<evidence type="ECO:0000313" key="3">
    <source>
        <dbReference type="Proteomes" id="UP000410492"/>
    </source>
</evidence>
<dbReference type="GO" id="GO:0015074">
    <property type="term" value="P:DNA integration"/>
    <property type="evidence" value="ECO:0007669"/>
    <property type="project" value="InterPro"/>
</dbReference>
<gene>
    <name evidence="2" type="ORF">CALMAC_LOCUS17569</name>
</gene>
<dbReference type="OrthoDB" id="6343797at2759"/>
<dbReference type="EMBL" id="CAACVG010012092">
    <property type="protein sequence ID" value="VEN59611.1"/>
    <property type="molecule type" value="Genomic_DNA"/>
</dbReference>
<dbReference type="SUPFAM" id="SSF53098">
    <property type="entry name" value="Ribonuclease H-like"/>
    <property type="match status" value="1"/>
</dbReference>
<feature type="domain" description="Integrase catalytic" evidence="1">
    <location>
        <begin position="1"/>
        <end position="87"/>
    </location>
</feature>
<proteinExistence type="predicted"/>
<keyword evidence="3" id="KW-1185">Reference proteome</keyword>
<dbReference type="PROSITE" id="PS50994">
    <property type="entry name" value="INTEGRASE"/>
    <property type="match status" value="1"/>
</dbReference>
<dbReference type="InterPro" id="IPR036397">
    <property type="entry name" value="RNaseH_sf"/>
</dbReference>
<name>A0A653DHC8_CALMS</name>
<evidence type="ECO:0000313" key="2">
    <source>
        <dbReference type="EMBL" id="VEN59611.1"/>
    </source>
</evidence>
<organism evidence="2 3">
    <name type="scientific">Callosobruchus maculatus</name>
    <name type="common">Southern cowpea weevil</name>
    <name type="synonym">Pulse bruchid</name>
    <dbReference type="NCBI Taxonomy" id="64391"/>
    <lineage>
        <taxon>Eukaryota</taxon>
        <taxon>Metazoa</taxon>
        <taxon>Ecdysozoa</taxon>
        <taxon>Arthropoda</taxon>
        <taxon>Hexapoda</taxon>
        <taxon>Insecta</taxon>
        <taxon>Pterygota</taxon>
        <taxon>Neoptera</taxon>
        <taxon>Endopterygota</taxon>
        <taxon>Coleoptera</taxon>
        <taxon>Polyphaga</taxon>
        <taxon>Cucujiformia</taxon>
        <taxon>Chrysomeloidea</taxon>
        <taxon>Chrysomelidae</taxon>
        <taxon>Bruchinae</taxon>
        <taxon>Bruchini</taxon>
        <taxon>Callosobruchus</taxon>
    </lineage>
</organism>
<dbReference type="AlphaFoldDB" id="A0A653DHC8"/>
<protein>
    <recommendedName>
        <fullName evidence="1">Integrase catalytic domain-containing protein</fullName>
    </recommendedName>
</protein>
<dbReference type="Proteomes" id="UP000410492">
    <property type="component" value="Unassembled WGS sequence"/>
</dbReference>
<accession>A0A653DHC8</accession>